<feature type="domain" description="Glycoside hydrolase family 3 N-terminal" evidence="4">
    <location>
        <begin position="35"/>
        <end position="334"/>
    </location>
</feature>
<sequence length="525" mass="53526">MSRTVDRSLRSLVNAVLWPGFIGRTVPGWLRDELDHGLAGVVLFAQNLGDEVERDALAAALHAGRDDVLVGIDEEGGIITRLEARSGSTLPGAWQLGAVDDVVVTEAVGRTLADRSLAAGANVVLGPIADVNVDPANPVIGTRSFGADPTLVSRHVAAEVRGIQARGAAACVKHYPGHGDTSVDSHHDLPKLAIGPDEIERLHLPPFDAAIAAGVDAIMTAHLVVPAWGELPATLNPAILGRLREGGFEGVIVTDALDMAAVRATVGSGRGAVLSLLAGADLLCIGNPANPGVAAAPDQDERDFFEVQHALVAAVASGELDRGVLERAAARVAALAAKVRSAPLAGGEAFGVDDAAGEASAVDASVVVRRAVTVAGALPAFDHGCLVLDARRRSTIAMDSGADYVAAGIARGGAVRRVHLDSADRTTSLADADADADADAAVYEAIAASRLDGRGLVVLLDALAASAGQRRLVDRVAAQRPDAVVVHVGVPSEASAGLALPVIETRGASRVTAEVVADLLSGART</sequence>
<dbReference type="GO" id="GO:0004553">
    <property type="term" value="F:hydrolase activity, hydrolyzing O-glycosyl compounds"/>
    <property type="evidence" value="ECO:0007669"/>
    <property type="project" value="InterPro"/>
</dbReference>
<name>A0A4P6FR61_9MICO</name>
<dbReference type="Proteomes" id="UP000291259">
    <property type="component" value="Chromosome"/>
</dbReference>
<dbReference type="InterPro" id="IPR050226">
    <property type="entry name" value="NagZ_Beta-hexosaminidase"/>
</dbReference>
<reference evidence="5 6" key="1">
    <citation type="submission" date="2019-01" db="EMBL/GenBank/DDBJ databases">
        <title>Genome sequencing of strain FW100M-8.</title>
        <authorList>
            <person name="Heo J."/>
            <person name="Kim S.-J."/>
            <person name="Kim J.-S."/>
            <person name="Hong S.-B."/>
            <person name="Kwon S.-W."/>
        </authorList>
    </citation>
    <scope>NUCLEOTIDE SEQUENCE [LARGE SCALE GENOMIC DNA]</scope>
    <source>
        <strain evidence="5 6">FW100M-8</strain>
    </source>
</reference>
<evidence type="ECO:0000259" key="4">
    <source>
        <dbReference type="Pfam" id="PF00933"/>
    </source>
</evidence>
<proteinExistence type="inferred from homology"/>
<keyword evidence="6" id="KW-1185">Reference proteome</keyword>
<dbReference type="SUPFAM" id="SSF51445">
    <property type="entry name" value="(Trans)glycosidases"/>
    <property type="match status" value="1"/>
</dbReference>
<dbReference type="PANTHER" id="PTHR30480">
    <property type="entry name" value="BETA-HEXOSAMINIDASE-RELATED"/>
    <property type="match status" value="1"/>
</dbReference>
<organism evidence="5 6">
    <name type="scientific">Agromyces protaetiae</name>
    <dbReference type="NCBI Taxonomy" id="2509455"/>
    <lineage>
        <taxon>Bacteria</taxon>
        <taxon>Bacillati</taxon>
        <taxon>Actinomycetota</taxon>
        <taxon>Actinomycetes</taxon>
        <taxon>Micrococcales</taxon>
        <taxon>Microbacteriaceae</taxon>
        <taxon>Agromyces</taxon>
    </lineage>
</organism>
<evidence type="ECO:0000256" key="2">
    <source>
        <dbReference type="ARBA" id="ARBA00022801"/>
    </source>
</evidence>
<dbReference type="InterPro" id="IPR036962">
    <property type="entry name" value="Glyco_hydro_3_N_sf"/>
</dbReference>
<keyword evidence="2 5" id="KW-0378">Hydrolase</keyword>
<dbReference type="InterPro" id="IPR001764">
    <property type="entry name" value="Glyco_hydro_3_N"/>
</dbReference>
<dbReference type="Pfam" id="PF00933">
    <property type="entry name" value="Glyco_hydro_3"/>
    <property type="match status" value="1"/>
</dbReference>
<dbReference type="AlphaFoldDB" id="A0A4P6FR61"/>
<evidence type="ECO:0000313" key="6">
    <source>
        <dbReference type="Proteomes" id="UP000291259"/>
    </source>
</evidence>
<dbReference type="KEGG" id="agf:ET445_06345"/>
<accession>A0A4P6FR61</accession>
<evidence type="ECO:0000313" key="5">
    <source>
        <dbReference type="EMBL" id="QAY73018.1"/>
    </source>
</evidence>
<evidence type="ECO:0000256" key="3">
    <source>
        <dbReference type="ARBA" id="ARBA00023295"/>
    </source>
</evidence>
<evidence type="ECO:0000256" key="1">
    <source>
        <dbReference type="ARBA" id="ARBA00005336"/>
    </source>
</evidence>
<dbReference type="RefSeq" id="WP_129189862.1">
    <property type="nucleotide sequence ID" value="NZ_CP035491.1"/>
</dbReference>
<protein>
    <submittedName>
        <fullName evidence="5">Glycoside hydrolase family 3 protein</fullName>
    </submittedName>
</protein>
<keyword evidence="3" id="KW-0326">Glycosidase</keyword>
<dbReference type="InterPro" id="IPR017853">
    <property type="entry name" value="GH"/>
</dbReference>
<gene>
    <name evidence="5" type="ORF">ET445_06345</name>
</gene>
<dbReference type="OrthoDB" id="9805821at2"/>
<dbReference type="Gene3D" id="3.20.20.300">
    <property type="entry name" value="Glycoside hydrolase, family 3, N-terminal domain"/>
    <property type="match status" value="1"/>
</dbReference>
<dbReference type="GO" id="GO:0009254">
    <property type="term" value="P:peptidoglycan turnover"/>
    <property type="evidence" value="ECO:0007669"/>
    <property type="project" value="TreeGrafter"/>
</dbReference>
<dbReference type="PANTHER" id="PTHR30480:SF16">
    <property type="entry name" value="GLYCOSIDE HYDROLASE FAMILY 3 DOMAIN PROTEIN"/>
    <property type="match status" value="1"/>
</dbReference>
<dbReference type="GO" id="GO:0005975">
    <property type="term" value="P:carbohydrate metabolic process"/>
    <property type="evidence" value="ECO:0007669"/>
    <property type="project" value="InterPro"/>
</dbReference>
<comment type="similarity">
    <text evidence="1">Belongs to the glycosyl hydrolase 3 family.</text>
</comment>
<dbReference type="EMBL" id="CP035491">
    <property type="protein sequence ID" value="QAY73018.1"/>
    <property type="molecule type" value="Genomic_DNA"/>
</dbReference>